<dbReference type="AlphaFoldDB" id="A0A3L6D6R2"/>
<dbReference type="Proteomes" id="UP000251960">
    <property type="component" value="Unassembled WGS sequence"/>
</dbReference>
<dbReference type="EMBL" id="NCVQ01000613">
    <property type="protein sequence ID" value="PWZ04265.1"/>
    <property type="molecule type" value="Genomic_DNA"/>
</dbReference>
<reference evidence="1 2" key="1">
    <citation type="journal article" date="2018" name="Nat. Genet.">
        <title>Extensive intraspecific gene order and gene structural variations between Mo17 and other maize genomes.</title>
        <authorList>
            <person name="Sun S."/>
            <person name="Zhou Y."/>
            <person name="Chen J."/>
            <person name="Shi J."/>
            <person name="Zhao H."/>
            <person name="Zhao H."/>
            <person name="Song W."/>
            <person name="Zhang M."/>
            <person name="Cui Y."/>
            <person name="Dong X."/>
            <person name="Liu H."/>
            <person name="Ma X."/>
            <person name="Jiao Y."/>
            <person name="Wang B."/>
            <person name="Wei X."/>
            <person name="Stein J.C."/>
            <person name="Glaubitz J.C."/>
            <person name="Lu F."/>
            <person name="Yu G."/>
            <person name="Liang C."/>
            <person name="Fengler K."/>
            <person name="Li B."/>
            <person name="Rafalski A."/>
            <person name="Schnable P.S."/>
            <person name="Ware D.H."/>
            <person name="Buckler E.S."/>
            <person name="Lai J."/>
        </authorList>
    </citation>
    <scope>NUCLEOTIDE SEQUENCE [LARGE SCALE GENOMIC DNA]</scope>
    <source>
        <strain evidence="2">cv. Missouri 17</strain>
        <tissue evidence="1">Seedling</tissue>
    </source>
</reference>
<comment type="caution">
    <text evidence="1">The sequence shown here is derived from an EMBL/GenBank/DDBJ whole genome shotgun (WGS) entry which is preliminary data.</text>
</comment>
<gene>
    <name evidence="1" type="ORF">Zm00014a_041406</name>
</gene>
<evidence type="ECO:0000313" key="1">
    <source>
        <dbReference type="EMBL" id="PWZ04265.1"/>
    </source>
</evidence>
<organism evidence="1 2">
    <name type="scientific">Zea mays</name>
    <name type="common">Maize</name>
    <dbReference type="NCBI Taxonomy" id="4577"/>
    <lineage>
        <taxon>Eukaryota</taxon>
        <taxon>Viridiplantae</taxon>
        <taxon>Streptophyta</taxon>
        <taxon>Embryophyta</taxon>
        <taxon>Tracheophyta</taxon>
        <taxon>Spermatophyta</taxon>
        <taxon>Magnoliopsida</taxon>
        <taxon>Liliopsida</taxon>
        <taxon>Poales</taxon>
        <taxon>Poaceae</taxon>
        <taxon>PACMAD clade</taxon>
        <taxon>Panicoideae</taxon>
        <taxon>Andropogonodae</taxon>
        <taxon>Andropogoneae</taxon>
        <taxon>Tripsacinae</taxon>
        <taxon>Zea</taxon>
    </lineage>
</organism>
<protein>
    <submittedName>
        <fullName evidence="1">Uncharacterized protein</fullName>
    </submittedName>
</protein>
<proteinExistence type="predicted"/>
<sequence>MLARAKNAVSCLGCSIGMWCWPGPTRLYFLFYKKTYIHIYNLYLILKIFEHDVILVSRPA</sequence>
<evidence type="ECO:0000313" key="2">
    <source>
        <dbReference type="Proteomes" id="UP000251960"/>
    </source>
</evidence>
<accession>A0A3L6D6R2</accession>
<name>A0A3L6D6R2_MAIZE</name>